<dbReference type="GO" id="GO:0006629">
    <property type="term" value="P:lipid metabolic process"/>
    <property type="evidence" value="ECO:0007669"/>
    <property type="project" value="InterPro"/>
</dbReference>
<reference evidence="3 4" key="1">
    <citation type="submission" date="2018-03" db="EMBL/GenBank/DDBJ databases">
        <authorList>
            <person name="Fogelqvist J."/>
        </authorList>
    </citation>
    <scope>NUCLEOTIDE SEQUENCE [LARGE SCALE GENOMIC DNA]</scope>
</reference>
<organism evidence="3 4">
    <name type="scientific">Plasmodiophora brassicae</name>
    <name type="common">Clubroot disease agent</name>
    <dbReference type="NCBI Taxonomy" id="37360"/>
    <lineage>
        <taxon>Eukaryota</taxon>
        <taxon>Sar</taxon>
        <taxon>Rhizaria</taxon>
        <taxon>Endomyxa</taxon>
        <taxon>Phytomyxea</taxon>
        <taxon>Plasmodiophorida</taxon>
        <taxon>Plasmodiophoridae</taxon>
        <taxon>Plasmodiophora</taxon>
    </lineage>
</organism>
<protein>
    <recommendedName>
        <fullName evidence="2">Fungal lipase-type domain-containing protein</fullName>
    </recommendedName>
</protein>
<dbReference type="EMBL" id="OVEO01000005">
    <property type="protein sequence ID" value="SPQ96397.1"/>
    <property type="molecule type" value="Genomic_DNA"/>
</dbReference>
<evidence type="ECO:0000259" key="2">
    <source>
        <dbReference type="Pfam" id="PF01764"/>
    </source>
</evidence>
<dbReference type="Proteomes" id="UP000290189">
    <property type="component" value="Unassembled WGS sequence"/>
</dbReference>
<dbReference type="PANTHER" id="PTHR46086:SF17">
    <property type="entry name" value="ALPHA_BETA-HYDROLASES SUPERFAMILY PROTEIN"/>
    <property type="match status" value="1"/>
</dbReference>
<evidence type="ECO:0000313" key="3">
    <source>
        <dbReference type="EMBL" id="SPQ96397.1"/>
    </source>
</evidence>
<name>A0A3P3Y8D0_PLABS</name>
<sequence>MGSTCATSHEVGAQRGISESRREGRPGWYDLNLQPVGSRFVWAASSTVFAIMDDAWVRFQSRAQQLRHVLQTRSALAILHAYHVVVLDAAIAVLDAIRWFPTGQERLERILQATASFLFAGQYRTGKRESVPYALVNVVDTRFHLHQDYAARLAKEFPWVAEQASTCEIDHPHTVHFLALISKLAYESRPVISDFVARKWGLQVQFVTAGTSTGVVVSTDRAVIICFQAVTSSGRRVPTGLDGVAAELPDGKGVIYNGFHKDLFGKGAADGLTMVEALENAALREPHVRKLIVVTGHGLGGSLAALFCLMCDARIRQRIAGCVTFGQPKVCDVAFRQAVERDFTGKYVQYVYANDFFTTLPFFGVLDFRDREERRYVGGGLGDPSALDLVSLLPRRVFQALSFPARGESLLRALVRLALLPLPSVDDHLPCNYERALRDRITP</sequence>
<gene>
    <name evidence="3" type="ORF">PLBR_LOCUS3612</name>
</gene>
<keyword evidence="3" id="KW-0496">Mitochondrion</keyword>
<dbReference type="InterPro" id="IPR044819">
    <property type="entry name" value="OBL-like"/>
</dbReference>
<evidence type="ECO:0000313" key="4">
    <source>
        <dbReference type="Proteomes" id="UP000290189"/>
    </source>
</evidence>
<accession>A0A3P3Y8D0</accession>
<feature type="domain" description="Fungal lipase-type" evidence="2">
    <location>
        <begin position="289"/>
        <end position="362"/>
    </location>
</feature>
<dbReference type="GO" id="GO:0004806">
    <property type="term" value="F:triacylglycerol lipase activity"/>
    <property type="evidence" value="ECO:0007669"/>
    <property type="project" value="InterPro"/>
</dbReference>
<proteinExistence type="predicted"/>
<dbReference type="PANTHER" id="PTHR46086">
    <property type="entry name" value="ALPHA/BETA-HYDROLASES SUPERFAMILY PROTEIN"/>
    <property type="match status" value="1"/>
</dbReference>
<dbReference type="AlphaFoldDB" id="A0A3P3Y8D0"/>
<evidence type="ECO:0000256" key="1">
    <source>
        <dbReference type="SAM" id="MobiDB-lite"/>
    </source>
</evidence>
<dbReference type="Gene3D" id="3.40.50.1820">
    <property type="entry name" value="alpha/beta hydrolase"/>
    <property type="match status" value="1"/>
</dbReference>
<dbReference type="SUPFAM" id="SSF53474">
    <property type="entry name" value="alpha/beta-Hydrolases"/>
    <property type="match status" value="1"/>
</dbReference>
<dbReference type="Pfam" id="PF01764">
    <property type="entry name" value="Lipase_3"/>
    <property type="match status" value="1"/>
</dbReference>
<feature type="region of interest" description="Disordered" evidence="1">
    <location>
        <begin position="1"/>
        <end position="22"/>
    </location>
</feature>
<geneLocation type="mitochondrion" evidence="3"/>
<dbReference type="InterPro" id="IPR002921">
    <property type="entry name" value="Fungal_lipase-type"/>
</dbReference>
<dbReference type="InterPro" id="IPR029058">
    <property type="entry name" value="AB_hydrolase_fold"/>
</dbReference>